<dbReference type="NCBIfam" id="NF011991">
    <property type="entry name" value="PRK15447.1"/>
    <property type="match status" value="1"/>
</dbReference>
<dbReference type="OrthoDB" id="8523349at2"/>
<comment type="caution">
    <text evidence="1">The sequence shown here is derived from an EMBL/GenBank/DDBJ whole genome shotgun (WGS) entry which is preliminary data.</text>
</comment>
<dbReference type="InterPro" id="IPR001539">
    <property type="entry name" value="Peptidase_U32"/>
</dbReference>
<gene>
    <name evidence="1" type="ORF">ENE75_16255</name>
</gene>
<sequence>MDAPHHATRDTSVAQAPALPLLSESKSRRFGLTVGPVLYLWSRARLLDFYAEIAESPADCVVLGEVVCARRRELRLDDWLALARELTQAGKQVILATQALVETEADLRLIERHAHLACHAVEAGDASALALLHGRVPLVLGPHVNVYSQAALREHADLGVLRWVPPLELSLAAVAHINPAGRPVRGPDGGAIVTEVWAFGRLPLSFSARCFTARHASVPKDQCGYPCMDDPDGRLVRSTEGQSFLVLNGTQIQSAGVHNLLEHDAALASCGATRVRLSPQSSGFTKVIEDFDAVLNGDQPAEGRLAGWAEAGVPHPLVTGYAFGGAGMNAVQAEVAGVDA</sequence>
<evidence type="ECO:0000313" key="1">
    <source>
        <dbReference type="EMBL" id="RVT50547.1"/>
    </source>
</evidence>
<dbReference type="InterPro" id="IPR051454">
    <property type="entry name" value="RNA/ubiquinone_mod_enzymes"/>
</dbReference>
<accession>A0A437JTP0</accession>
<evidence type="ECO:0000313" key="2">
    <source>
        <dbReference type="Proteomes" id="UP000288178"/>
    </source>
</evidence>
<proteinExistence type="predicted"/>
<dbReference type="PANTHER" id="PTHR30217:SF11">
    <property type="entry name" value="UBIQUINONE BIOSYNTHESIS PROTEIN UBIV"/>
    <property type="match status" value="1"/>
</dbReference>
<name>A0A437JTP0_9BURK</name>
<protein>
    <submittedName>
        <fullName evidence="1">U32 family peptidase</fullName>
    </submittedName>
</protein>
<organism evidence="1 2">
    <name type="scientific">Rubrivivax albus</name>
    <dbReference type="NCBI Taxonomy" id="2499835"/>
    <lineage>
        <taxon>Bacteria</taxon>
        <taxon>Pseudomonadati</taxon>
        <taxon>Pseudomonadota</taxon>
        <taxon>Betaproteobacteria</taxon>
        <taxon>Burkholderiales</taxon>
        <taxon>Sphaerotilaceae</taxon>
        <taxon>Rubrivivax</taxon>
    </lineage>
</organism>
<dbReference type="Proteomes" id="UP000288178">
    <property type="component" value="Unassembled WGS sequence"/>
</dbReference>
<dbReference type="PANTHER" id="PTHR30217">
    <property type="entry name" value="PEPTIDASE U32 FAMILY"/>
    <property type="match status" value="1"/>
</dbReference>
<keyword evidence="2" id="KW-1185">Reference proteome</keyword>
<dbReference type="Pfam" id="PF01136">
    <property type="entry name" value="Peptidase_U32"/>
    <property type="match status" value="1"/>
</dbReference>
<dbReference type="EMBL" id="SACT01000005">
    <property type="protein sequence ID" value="RVT50547.1"/>
    <property type="molecule type" value="Genomic_DNA"/>
</dbReference>
<reference evidence="1 2" key="1">
    <citation type="submission" date="2019-01" db="EMBL/GenBank/DDBJ databases">
        <authorList>
            <person name="Chen W.-M."/>
        </authorList>
    </citation>
    <scope>NUCLEOTIDE SEQUENCE [LARGE SCALE GENOMIC DNA]</scope>
    <source>
        <strain evidence="1 2">ICH-3</strain>
    </source>
</reference>
<dbReference type="AlphaFoldDB" id="A0A437JTP0"/>